<keyword evidence="2" id="KW-1185">Reference proteome</keyword>
<organism evidence="1 2">
    <name type="scientific">Hoylesella shahii DSM 15611 = JCM 12083</name>
    <dbReference type="NCBI Taxonomy" id="1122991"/>
    <lineage>
        <taxon>Bacteria</taxon>
        <taxon>Pseudomonadati</taxon>
        <taxon>Bacteroidota</taxon>
        <taxon>Bacteroidia</taxon>
        <taxon>Bacteroidales</taxon>
        <taxon>Prevotellaceae</taxon>
        <taxon>Hoylesella</taxon>
    </lineage>
</organism>
<dbReference type="AlphaFoldDB" id="A0A318HYX5"/>
<dbReference type="EMBL" id="QJJX01000005">
    <property type="protein sequence ID" value="PXX23679.1"/>
    <property type="molecule type" value="Genomic_DNA"/>
</dbReference>
<dbReference type="RefSeq" id="WP_025816587.1">
    <property type="nucleotide sequence ID" value="NZ_BAIZ01000027.1"/>
</dbReference>
<proteinExistence type="predicted"/>
<reference evidence="1 2" key="1">
    <citation type="submission" date="2018-05" db="EMBL/GenBank/DDBJ databases">
        <title>Genomic Encyclopedia of Type Strains, Phase I: the one thousand microbial genomes (KMG-I) project.</title>
        <authorList>
            <person name="Kyrpides N."/>
        </authorList>
    </citation>
    <scope>NUCLEOTIDE SEQUENCE [LARGE SCALE GENOMIC DNA]</scope>
    <source>
        <strain evidence="1 2">DSM 15611</strain>
    </source>
</reference>
<accession>A0A318HYX5</accession>
<dbReference type="STRING" id="1122991.GCA_000613445_01200"/>
<dbReference type="InterPro" id="IPR032183">
    <property type="entry name" value="PKD-like"/>
</dbReference>
<protein>
    <submittedName>
        <fullName evidence="1">PKD family protein</fullName>
    </submittedName>
</protein>
<dbReference type="Proteomes" id="UP000248314">
    <property type="component" value="Unassembled WGS sequence"/>
</dbReference>
<evidence type="ECO:0000313" key="2">
    <source>
        <dbReference type="Proteomes" id="UP000248314"/>
    </source>
</evidence>
<comment type="caution">
    <text evidence="1">The sequence shown here is derived from an EMBL/GenBank/DDBJ whole genome shotgun (WGS) entry which is preliminary data.</text>
</comment>
<gene>
    <name evidence="1" type="ORF">EJ73_00668</name>
</gene>
<name>A0A318HYX5_9BACT</name>
<evidence type="ECO:0000313" key="1">
    <source>
        <dbReference type="EMBL" id="PXX23679.1"/>
    </source>
</evidence>
<dbReference type="Pfam" id="PF16407">
    <property type="entry name" value="PKD_2"/>
    <property type="match status" value="1"/>
</dbReference>
<sequence length="624" mass="70121">MTNNITILEVRRHMKRAARTAQRAVKAVKTVVPFTETPTPAAVIEQGMAHHSLPLSTWKRVGGKAVCLFVLAAGLFTACYEDKGNYTYNFDSMNSIDTLIFTPATVEMLTGQTIEFTQPLTENETHKRIEVQVPQTLQSGLDQLDFTWIRSYQKGKETISDTVKTKGYLDVELPVGKTTRFNVRLQVYDRTTGLSRYQNFAVATRPIYKNSLFFLHGKPGSVLLGNVEKVGAVTNVRSDAYKLIYKDEKNPFVDAYKLMFHYGLVAEGRDFVKKYNFIVFSSKGVVKTYDPFGMTPRLTAYKDFVVPMSAQGTFLPDKTGMEGDPSNQSDFYYMLGKDGRFLTARTIPAFKTPATEGSVANYNVTACAISANNFVFWDARNNRFLYVNKDDGYGIWAEQQAYQSQLNNPVLDAHVDFSGLKAALSPVGKKAVYGFIQYRENYDKATPYFIFRDKDAPNYYLYQLTSTAAESDKDNGGSSDEPAYTIKAKKLEGFTPSILATVMYNTWFSTNYVFYADGGDVVRYNTNNGDKTVLYSAPAGYTITCMKFRSEDNFLYSADLGRYLTIGLNKGDNGAIAEIKLNTASDVDESFATLFYDADNDGRKLGNILDFQFVREYSYSLPIR</sequence>